<dbReference type="Proteomes" id="UP000237846">
    <property type="component" value="Unassembled WGS sequence"/>
</dbReference>
<sequence length="125" mass="12702">MAAHTAVPAMAAEAARTEREAAPPGRVRRTLDLLGALARALFTAEGAETALPAADPAEVRALLIELGRLDAAEHPAGLPAALAAFQRDAGLPADGVAGGRTVTALTRAARERRELAALGLLAPRG</sequence>
<comment type="caution">
    <text evidence="3">The sequence shown here is derived from an EMBL/GenBank/DDBJ whole genome shotgun (WGS) entry which is preliminary data.</text>
</comment>
<organism evidence="3 4">
    <name type="scientific">Allonocardiopsis opalescens</name>
    <dbReference type="NCBI Taxonomy" id="1144618"/>
    <lineage>
        <taxon>Bacteria</taxon>
        <taxon>Bacillati</taxon>
        <taxon>Actinomycetota</taxon>
        <taxon>Actinomycetes</taxon>
        <taxon>Streptosporangiales</taxon>
        <taxon>Allonocardiopsis</taxon>
    </lineage>
</organism>
<dbReference type="RefSeq" id="WP_245930192.1">
    <property type="nucleotide sequence ID" value="NZ_PVZC01000004.1"/>
</dbReference>
<dbReference type="InterPro" id="IPR002477">
    <property type="entry name" value="Peptidoglycan-bd-like"/>
</dbReference>
<evidence type="ECO:0000313" key="4">
    <source>
        <dbReference type="Proteomes" id="UP000237846"/>
    </source>
</evidence>
<dbReference type="AlphaFoldDB" id="A0A2T0Q456"/>
<accession>A0A2T0Q456</accession>
<evidence type="ECO:0000259" key="2">
    <source>
        <dbReference type="Pfam" id="PF01471"/>
    </source>
</evidence>
<feature type="compositionally biased region" description="Low complexity" evidence="1">
    <location>
        <begin position="1"/>
        <end position="14"/>
    </location>
</feature>
<evidence type="ECO:0000313" key="3">
    <source>
        <dbReference type="EMBL" id="PRX98588.1"/>
    </source>
</evidence>
<proteinExistence type="predicted"/>
<dbReference type="InterPro" id="IPR036366">
    <property type="entry name" value="PGBDSf"/>
</dbReference>
<reference evidence="3 4" key="1">
    <citation type="submission" date="2018-03" db="EMBL/GenBank/DDBJ databases">
        <title>Genomic Encyclopedia of Archaeal and Bacterial Type Strains, Phase II (KMG-II): from individual species to whole genera.</title>
        <authorList>
            <person name="Goeker M."/>
        </authorList>
    </citation>
    <scope>NUCLEOTIDE SEQUENCE [LARGE SCALE GENOMIC DNA]</scope>
    <source>
        <strain evidence="3 4">DSM 45601</strain>
    </source>
</reference>
<dbReference type="EMBL" id="PVZC01000004">
    <property type="protein sequence ID" value="PRX98588.1"/>
    <property type="molecule type" value="Genomic_DNA"/>
</dbReference>
<dbReference type="Pfam" id="PF01471">
    <property type="entry name" value="PG_binding_1"/>
    <property type="match status" value="1"/>
</dbReference>
<dbReference type="SUPFAM" id="SSF47090">
    <property type="entry name" value="PGBD-like"/>
    <property type="match status" value="1"/>
</dbReference>
<evidence type="ECO:0000256" key="1">
    <source>
        <dbReference type="SAM" id="MobiDB-lite"/>
    </source>
</evidence>
<dbReference type="Gene3D" id="1.10.101.10">
    <property type="entry name" value="PGBD-like superfamily/PGBD"/>
    <property type="match status" value="1"/>
</dbReference>
<name>A0A2T0Q456_9ACTN</name>
<dbReference type="InterPro" id="IPR036365">
    <property type="entry name" value="PGBD-like_sf"/>
</dbReference>
<feature type="region of interest" description="Disordered" evidence="1">
    <location>
        <begin position="1"/>
        <end position="26"/>
    </location>
</feature>
<feature type="domain" description="Peptidoglycan binding-like" evidence="2">
    <location>
        <begin position="77"/>
        <end position="105"/>
    </location>
</feature>
<keyword evidence="4" id="KW-1185">Reference proteome</keyword>
<gene>
    <name evidence="3" type="ORF">CLV72_104166</name>
</gene>
<protein>
    <submittedName>
        <fullName evidence="3">Putative peptidoglycan binding protein</fullName>
    </submittedName>
</protein>